<gene>
    <name evidence="1" type="ORF">LCMAC201_05130</name>
</gene>
<sequence length="154" mass="17601">MTHHINQSLDTHHYDGKLHTNTLIKTVYNLTGENLIDQKNTYFTRLIQDLKLNPIVPEQYRPTAIEAVNQITRSIRKSSNYDKTNGMYADDVLYLVCRKIDETKNTDALVYLSEQLSDIMTSGQCPQGRSTRIFQVLMALSPEPEVSDAPKVQN</sequence>
<protein>
    <submittedName>
        <fullName evidence="1">Uncharacterized protein</fullName>
    </submittedName>
</protein>
<proteinExistence type="predicted"/>
<accession>A0A481YX41</accession>
<dbReference type="EMBL" id="MK500361">
    <property type="protein sequence ID" value="QBK87600.1"/>
    <property type="molecule type" value="Genomic_DNA"/>
</dbReference>
<name>A0A481YX41_9VIRU</name>
<reference evidence="1" key="1">
    <citation type="journal article" date="2019" name="MBio">
        <title>Virus Genomes from Deep Sea Sediments Expand the Ocean Megavirome and Support Independent Origins of Viral Gigantism.</title>
        <authorList>
            <person name="Backstrom D."/>
            <person name="Yutin N."/>
            <person name="Jorgensen S.L."/>
            <person name="Dharamshi J."/>
            <person name="Homa F."/>
            <person name="Zaremba-Niedwiedzka K."/>
            <person name="Spang A."/>
            <person name="Wolf Y.I."/>
            <person name="Koonin E.V."/>
            <person name="Ettema T.J."/>
        </authorList>
    </citation>
    <scope>NUCLEOTIDE SEQUENCE</scope>
</reference>
<evidence type="ECO:0000313" key="1">
    <source>
        <dbReference type="EMBL" id="QBK87600.1"/>
    </source>
</evidence>
<organism evidence="1">
    <name type="scientific">Marseillevirus LCMAC201</name>
    <dbReference type="NCBI Taxonomy" id="2506605"/>
    <lineage>
        <taxon>Viruses</taxon>
        <taxon>Varidnaviria</taxon>
        <taxon>Bamfordvirae</taxon>
        <taxon>Nucleocytoviricota</taxon>
        <taxon>Megaviricetes</taxon>
        <taxon>Pimascovirales</taxon>
        <taxon>Pimascovirales incertae sedis</taxon>
        <taxon>Marseilleviridae</taxon>
    </lineage>
</organism>